<dbReference type="OrthoDB" id="3263651at2759"/>
<keyword evidence="2" id="KW-1185">Reference proteome</keyword>
<evidence type="ECO:0000313" key="1">
    <source>
        <dbReference type="EMBL" id="KAF9504434.1"/>
    </source>
</evidence>
<accession>A0A9P6AFU5</accession>
<protein>
    <submittedName>
        <fullName evidence="1">Uncharacterized protein</fullName>
    </submittedName>
</protein>
<proteinExistence type="predicted"/>
<dbReference type="AlphaFoldDB" id="A0A9P6AFU5"/>
<sequence>MYVSCPPPGVQTYSIEEIEELQDAVGMFERDEDPPPLDHPIWDSDLGYSQRMNYENWILHAREREKRTRQMHPPRNVDHPVPGATQCCIEGHEMAWRDTSNDDHKFTRTGYGAGRDWWDLILEESIASCGTLVKSMPEELQWWDCTNQRVLSRIKSRQSLPAPLPVLHCVAPGTGWSTFLGGCICLVCFSRSLACKIQFS</sequence>
<dbReference type="Proteomes" id="UP000886523">
    <property type="component" value="Unassembled WGS sequence"/>
</dbReference>
<gene>
    <name evidence="1" type="ORF">BS47DRAFT_1368802</name>
</gene>
<evidence type="ECO:0000313" key="2">
    <source>
        <dbReference type="Proteomes" id="UP000886523"/>
    </source>
</evidence>
<comment type="caution">
    <text evidence="1">The sequence shown here is derived from an EMBL/GenBank/DDBJ whole genome shotgun (WGS) entry which is preliminary data.</text>
</comment>
<organism evidence="1 2">
    <name type="scientific">Hydnum rufescens UP504</name>
    <dbReference type="NCBI Taxonomy" id="1448309"/>
    <lineage>
        <taxon>Eukaryota</taxon>
        <taxon>Fungi</taxon>
        <taxon>Dikarya</taxon>
        <taxon>Basidiomycota</taxon>
        <taxon>Agaricomycotina</taxon>
        <taxon>Agaricomycetes</taxon>
        <taxon>Cantharellales</taxon>
        <taxon>Hydnaceae</taxon>
        <taxon>Hydnum</taxon>
    </lineage>
</organism>
<dbReference type="EMBL" id="MU129227">
    <property type="protein sequence ID" value="KAF9504434.1"/>
    <property type="molecule type" value="Genomic_DNA"/>
</dbReference>
<reference evidence="1" key="1">
    <citation type="journal article" date="2020" name="Nat. Commun.">
        <title>Large-scale genome sequencing of mycorrhizal fungi provides insights into the early evolution of symbiotic traits.</title>
        <authorList>
            <person name="Miyauchi S."/>
            <person name="Kiss E."/>
            <person name="Kuo A."/>
            <person name="Drula E."/>
            <person name="Kohler A."/>
            <person name="Sanchez-Garcia M."/>
            <person name="Morin E."/>
            <person name="Andreopoulos B."/>
            <person name="Barry K.W."/>
            <person name="Bonito G."/>
            <person name="Buee M."/>
            <person name="Carver A."/>
            <person name="Chen C."/>
            <person name="Cichocki N."/>
            <person name="Clum A."/>
            <person name="Culley D."/>
            <person name="Crous P.W."/>
            <person name="Fauchery L."/>
            <person name="Girlanda M."/>
            <person name="Hayes R.D."/>
            <person name="Keri Z."/>
            <person name="LaButti K."/>
            <person name="Lipzen A."/>
            <person name="Lombard V."/>
            <person name="Magnuson J."/>
            <person name="Maillard F."/>
            <person name="Murat C."/>
            <person name="Nolan M."/>
            <person name="Ohm R.A."/>
            <person name="Pangilinan J."/>
            <person name="Pereira M.F."/>
            <person name="Perotto S."/>
            <person name="Peter M."/>
            <person name="Pfister S."/>
            <person name="Riley R."/>
            <person name="Sitrit Y."/>
            <person name="Stielow J.B."/>
            <person name="Szollosi G."/>
            <person name="Zifcakova L."/>
            <person name="Stursova M."/>
            <person name="Spatafora J.W."/>
            <person name="Tedersoo L."/>
            <person name="Vaario L.M."/>
            <person name="Yamada A."/>
            <person name="Yan M."/>
            <person name="Wang P."/>
            <person name="Xu J."/>
            <person name="Bruns T."/>
            <person name="Baldrian P."/>
            <person name="Vilgalys R."/>
            <person name="Dunand C."/>
            <person name="Henrissat B."/>
            <person name="Grigoriev I.V."/>
            <person name="Hibbett D."/>
            <person name="Nagy L.G."/>
            <person name="Martin F.M."/>
        </authorList>
    </citation>
    <scope>NUCLEOTIDE SEQUENCE</scope>
    <source>
        <strain evidence="1">UP504</strain>
    </source>
</reference>
<name>A0A9P6AFU5_9AGAM</name>